<accession>A0A7T3V3H6</accession>
<organism evidence="4">
    <name type="scientific">Thalassiosira profunda</name>
    <dbReference type="NCBI Taxonomy" id="376140"/>
    <lineage>
        <taxon>Eukaryota</taxon>
        <taxon>Sar</taxon>
        <taxon>Stramenopiles</taxon>
        <taxon>Ochrophyta</taxon>
        <taxon>Bacillariophyta</taxon>
        <taxon>Coscinodiscophyceae</taxon>
        <taxon>Thalassiosirophycidae</taxon>
        <taxon>Thalassiosirales</taxon>
        <taxon>Thalassiosiraceae</taxon>
        <taxon>Thalassiosira</taxon>
    </lineage>
</organism>
<dbReference type="RefSeq" id="YP_010131751.1">
    <property type="nucleotide sequence ID" value="NC_056364.1"/>
</dbReference>
<dbReference type="EMBL" id="MW013551">
    <property type="protein sequence ID" value="QPZ94119.1"/>
    <property type="molecule type" value="Genomic_DNA"/>
</dbReference>
<gene>
    <name evidence="4" type="primary">rpl5</name>
</gene>
<dbReference type="InterPro" id="IPR002132">
    <property type="entry name" value="Ribosomal_uL5"/>
</dbReference>
<dbReference type="GeneID" id="65341107"/>
<dbReference type="GO" id="GO:1990904">
    <property type="term" value="C:ribonucleoprotein complex"/>
    <property type="evidence" value="ECO:0007669"/>
    <property type="project" value="UniProtKB-KW"/>
</dbReference>
<dbReference type="AlphaFoldDB" id="A0A7T3V3H6"/>
<proteinExistence type="inferred from homology"/>
<keyword evidence="4" id="KW-0496">Mitochondrion</keyword>
<dbReference type="GO" id="GO:0006412">
    <property type="term" value="P:translation"/>
    <property type="evidence" value="ECO:0007669"/>
    <property type="project" value="InterPro"/>
</dbReference>
<keyword evidence="3" id="KW-0687">Ribonucleoprotein</keyword>
<keyword evidence="2 4" id="KW-0689">Ribosomal protein</keyword>
<dbReference type="PIRSF" id="PIRSF002161">
    <property type="entry name" value="Ribosomal_L5"/>
    <property type="match status" value="1"/>
</dbReference>
<evidence type="ECO:0000256" key="3">
    <source>
        <dbReference type="ARBA" id="ARBA00023274"/>
    </source>
</evidence>
<protein>
    <submittedName>
        <fullName evidence="4">Ribosomal protein L5</fullName>
    </submittedName>
</protein>
<comment type="similarity">
    <text evidence="1">Belongs to the universal ribosomal protein uL5 family.</text>
</comment>
<reference evidence="4" key="1">
    <citation type="submission" date="2020-09" db="EMBL/GenBank/DDBJ databases">
        <authorList>
            <person name="Liu K."/>
            <person name="Chen N."/>
        </authorList>
    </citation>
    <scope>NUCLEOTIDE SEQUENCE</scope>
    <source>
        <strain evidence="4">CNS00050</strain>
    </source>
</reference>
<sequence>MFFFETYFHKAVKYDLINTFFCQNLAQVPKLKKIVLNFGYQKSNFKYFASSLLALEFISSKKGKLTKSRHVNVFLKIKKGNPVGCKIIFKRSAMYFFYLKLKAAIASKVKQSRMPQLQQNVKSVKSVSFQLENPQLFAELESQFQFFNEIPRLDITLVTNSRSRKELFFLLKSIKFFL</sequence>
<dbReference type="SUPFAM" id="SSF55282">
    <property type="entry name" value="RL5-like"/>
    <property type="match status" value="1"/>
</dbReference>
<dbReference type="InterPro" id="IPR022803">
    <property type="entry name" value="Ribosomal_uL5_dom_sf"/>
</dbReference>
<dbReference type="GO" id="GO:0003735">
    <property type="term" value="F:structural constituent of ribosome"/>
    <property type="evidence" value="ECO:0007669"/>
    <property type="project" value="InterPro"/>
</dbReference>
<dbReference type="Gene3D" id="3.30.1440.10">
    <property type="match status" value="1"/>
</dbReference>
<evidence type="ECO:0000256" key="1">
    <source>
        <dbReference type="ARBA" id="ARBA00008553"/>
    </source>
</evidence>
<evidence type="ECO:0000313" key="4">
    <source>
        <dbReference type="EMBL" id="QPZ94119.1"/>
    </source>
</evidence>
<name>A0A7T3V3H6_9STRA</name>
<dbReference type="GO" id="GO:0005840">
    <property type="term" value="C:ribosome"/>
    <property type="evidence" value="ECO:0007669"/>
    <property type="project" value="UniProtKB-KW"/>
</dbReference>
<geneLocation type="mitochondrion" evidence="4"/>
<evidence type="ECO:0000256" key="2">
    <source>
        <dbReference type="ARBA" id="ARBA00022980"/>
    </source>
</evidence>